<organism evidence="1">
    <name type="scientific">Alexandrium catenella</name>
    <name type="common">Red tide dinoflagellate</name>
    <name type="synonym">Gonyaulax catenella</name>
    <dbReference type="NCBI Taxonomy" id="2925"/>
    <lineage>
        <taxon>Eukaryota</taxon>
        <taxon>Sar</taxon>
        <taxon>Alveolata</taxon>
        <taxon>Dinophyceae</taxon>
        <taxon>Gonyaulacales</taxon>
        <taxon>Pyrocystaceae</taxon>
        <taxon>Alexandrium</taxon>
    </lineage>
</organism>
<reference evidence="1" key="1">
    <citation type="submission" date="2021-01" db="EMBL/GenBank/DDBJ databases">
        <authorList>
            <person name="Corre E."/>
            <person name="Pelletier E."/>
            <person name="Niang G."/>
            <person name="Scheremetjew M."/>
            <person name="Finn R."/>
            <person name="Kale V."/>
            <person name="Holt S."/>
            <person name="Cochrane G."/>
            <person name="Meng A."/>
            <person name="Brown T."/>
            <person name="Cohen L."/>
        </authorList>
    </citation>
    <scope>NUCLEOTIDE SEQUENCE</scope>
    <source>
        <strain evidence="1">OF101</strain>
    </source>
</reference>
<gene>
    <name evidence="1" type="ORF">ACAT0790_LOCUS68030</name>
</gene>
<name>A0A7S1WWA6_ALECA</name>
<accession>A0A7S1WWA6</accession>
<protein>
    <submittedName>
        <fullName evidence="1">Uncharacterized protein</fullName>
    </submittedName>
</protein>
<dbReference type="AlphaFoldDB" id="A0A7S1WWA6"/>
<sequence>MSQFSEQMEQMIAELRQEDLINELRSLNLGQKIPLIEQAQDEQQLMLRELHGLNLPAAVGRLEAAVAELQATDMAPLLMQEVQALKNQTDALQARLGDTSKDLAGLGQQREQELLQLEQRLLEAWRSEQQTQPRDAAVDADLREQFARLEESHELHRQHVSTMFEQAGAPQALHPQLVEIRGQAQALDDRQRKQEADFLGRLQGLEDAVMQRAAMGTQQATMDYGYEPETEIQMRGLQQAVESLQESNRMVCDYIGIAKDGSPKRSGSEERMASALEAEVTRRCMLVADLHSRLAREVAVVSRHVELRWEELAARIDAESSARKDSLATIRKGLRAS</sequence>
<evidence type="ECO:0000313" key="1">
    <source>
        <dbReference type="EMBL" id="CAD9191255.1"/>
    </source>
</evidence>
<dbReference type="EMBL" id="HBGE01114065">
    <property type="protein sequence ID" value="CAD9191255.1"/>
    <property type="molecule type" value="Transcribed_RNA"/>
</dbReference>
<proteinExistence type="predicted"/>